<gene>
    <name evidence="2" type="ORF">ABL78_7004</name>
</gene>
<feature type="coiled-coil region" evidence="1">
    <location>
        <begin position="132"/>
        <end position="159"/>
    </location>
</feature>
<evidence type="ECO:0000313" key="3">
    <source>
        <dbReference type="Proteomes" id="UP000038009"/>
    </source>
</evidence>
<name>A0A0N0P3C0_LEPSE</name>
<organism evidence="2 3">
    <name type="scientific">Leptomonas seymouri</name>
    <dbReference type="NCBI Taxonomy" id="5684"/>
    <lineage>
        <taxon>Eukaryota</taxon>
        <taxon>Discoba</taxon>
        <taxon>Euglenozoa</taxon>
        <taxon>Kinetoplastea</taxon>
        <taxon>Metakinetoplastina</taxon>
        <taxon>Trypanosomatida</taxon>
        <taxon>Trypanosomatidae</taxon>
        <taxon>Leishmaniinae</taxon>
        <taxon>Leptomonas</taxon>
    </lineage>
</organism>
<dbReference type="AlphaFoldDB" id="A0A0N0P3C0"/>
<dbReference type="OMA" id="SASVCYE"/>
<evidence type="ECO:0000256" key="1">
    <source>
        <dbReference type="SAM" id="Coils"/>
    </source>
</evidence>
<dbReference type="EMBL" id="LJSK01000306">
    <property type="protein sequence ID" value="KPI83949.1"/>
    <property type="molecule type" value="Genomic_DNA"/>
</dbReference>
<dbReference type="OrthoDB" id="10431228at2759"/>
<accession>A0A0N0P3C0</accession>
<protein>
    <submittedName>
        <fullName evidence="2">Uncharacterized protein</fullName>
    </submittedName>
</protein>
<keyword evidence="1" id="KW-0175">Coiled coil</keyword>
<comment type="caution">
    <text evidence="2">The sequence shown here is derived from an EMBL/GenBank/DDBJ whole genome shotgun (WGS) entry which is preliminary data.</text>
</comment>
<sequence>MQDNESWEKAVRAAHMLSELERRFEGRKFFSNKNGTIAQANVERCETQLKELEIALDKLLSSFHSVVFDPIDAIYSSSLCTASSNTATECSTHMLAVGTSLKAVNNSIDKFAQSIRDAAVFLSDGTDLPSCCLNVSELLDALETQLTTLEGEVAAFKHAALESDAALGAINAAYTSLESAFARQGNVSSIC</sequence>
<evidence type="ECO:0000313" key="2">
    <source>
        <dbReference type="EMBL" id="KPI83949.1"/>
    </source>
</evidence>
<reference evidence="2 3" key="1">
    <citation type="journal article" date="2015" name="PLoS Pathog.">
        <title>Leptomonas seymouri: Adaptations to the Dixenous Life Cycle Analyzed by Genome Sequencing, Transcriptome Profiling and Co-infection with Leishmania donovani.</title>
        <authorList>
            <person name="Kraeva N."/>
            <person name="Butenko A."/>
            <person name="Hlavacova J."/>
            <person name="Kostygov A."/>
            <person name="Myskova J."/>
            <person name="Grybchuk D."/>
            <person name="Lestinova T."/>
            <person name="Votypka J."/>
            <person name="Volf P."/>
            <person name="Opperdoes F."/>
            <person name="Flegontov P."/>
            <person name="Lukes J."/>
            <person name="Yurchenko V."/>
        </authorList>
    </citation>
    <scope>NUCLEOTIDE SEQUENCE [LARGE SCALE GENOMIC DNA]</scope>
    <source>
        <strain evidence="2 3">ATCC 30220</strain>
    </source>
</reference>
<proteinExistence type="predicted"/>
<keyword evidence="3" id="KW-1185">Reference proteome</keyword>
<dbReference type="Proteomes" id="UP000038009">
    <property type="component" value="Unassembled WGS sequence"/>
</dbReference>
<dbReference type="VEuPathDB" id="TriTrypDB:Lsey_0306_0060"/>